<proteinExistence type="inferred from homology"/>
<evidence type="ECO:0000259" key="8">
    <source>
        <dbReference type="PROSITE" id="PS50928"/>
    </source>
</evidence>
<evidence type="ECO:0000256" key="3">
    <source>
        <dbReference type="ARBA" id="ARBA00022475"/>
    </source>
</evidence>
<comment type="caution">
    <text evidence="9">The sequence shown here is derived from an EMBL/GenBank/DDBJ whole genome shotgun (WGS) entry which is preliminary data.</text>
</comment>
<feature type="transmembrane region" description="Helical" evidence="7">
    <location>
        <begin position="253"/>
        <end position="281"/>
    </location>
</feature>
<keyword evidence="4 7" id="KW-0812">Transmembrane</keyword>
<keyword evidence="2 7" id="KW-0813">Transport</keyword>
<feature type="transmembrane region" description="Helical" evidence="7">
    <location>
        <begin position="207"/>
        <end position="233"/>
    </location>
</feature>
<evidence type="ECO:0000313" key="10">
    <source>
        <dbReference type="Proteomes" id="UP000245845"/>
    </source>
</evidence>
<evidence type="ECO:0000256" key="1">
    <source>
        <dbReference type="ARBA" id="ARBA00004651"/>
    </source>
</evidence>
<evidence type="ECO:0000313" key="9">
    <source>
        <dbReference type="EMBL" id="PWJ17071.1"/>
    </source>
</evidence>
<feature type="transmembrane region" description="Helical" evidence="7">
    <location>
        <begin position="318"/>
        <end position="338"/>
    </location>
</feature>
<comment type="similarity">
    <text evidence="7">Belongs to the binding-protein-dependent transport system permease family.</text>
</comment>
<dbReference type="InterPro" id="IPR035906">
    <property type="entry name" value="MetI-like_sf"/>
</dbReference>
<dbReference type="PANTHER" id="PTHR43386:SF22">
    <property type="entry name" value="OLIGOPEPTIDE TRANSPORT SYSTEM PERMEASE PROTEIN OPPC"/>
    <property type="match status" value="1"/>
</dbReference>
<feature type="domain" description="ABC transmembrane type-1" evidence="8">
    <location>
        <begin position="205"/>
        <end position="394"/>
    </location>
</feature>
<dbReference type="PROSITE" id="PS50928">
    <property type="entry name" value="ABC_TM1"/>
    <property type="match status" value="1"/>
</dbReference>
<keyword evidence="10" id="KW-1185">Reference proteome</keyword>
<dbReference type="InterPro" id="IPR025966">
    <property type="entry name" value="OppC_N"/>
</dbReference>
<keyword evidence="6 7" id="KW-0472">Membrane</keyword>
<dbReference type="OrthoDB" id="9797852at2"/>
<reference evidence="9 10" key="1">
    <citation type="submission" date="2018-05" db="EMBL/GenBank/DDBJ databases">
        <title>The Hungate 1000. A catalogue of reference genomes from the rumen microbiome.</title>
        <authorList>
            <person name="Kelly W."/>
        </authorList>
    </citation>
    <scope>NUCLEOTIDE SEQUENCE [LARGE SCALE GENOMIC DNA]</scope>
    <source>
        <strain evidence="9 10">NLAE-zl-C242</strain>
    </source>
</reference>
<feature type="transmembrane region" description="Helical" evidence="7">
    <location>
        <begin position="374"/>
        <end position="393"/>
    </location>
</feature>
<evidence type="ECO:0000256" key="4">
    <source>
        <dbReference type="ARBA" id="ARBA00022692"/>
    </source>
</evidence>
<dbReference type="Gene3D" id="1.10.3720.10">
    <property type="entry name" value="MetI-like"/>
    <property type="match status" value="1"/>
</dbReference>
<sequence>MENTAKHITRKDVERVYFTNKESQDITRPSLTYWQDVRRRFMKNKLAILGSVIIVLMVLFAVFGYALTTQNYYSQDLTMTNIPPRLEAYRMDEDTLLYVNSEYSLYTLDGSGKLKERVEAEDENKMMREKVYDVGGKKVVLNYSGAAKAAKARKDGDMKLANSVENFTLKIDGKTPEMEKVWNKTYRLGTDYLGRDMLARLVYGARISLLVALIATFAQFCIGVLYGGIAGYLGGRVDNIMMRIVDIVSTVPLTLYVVLLMVVMGPGIKTIIIALGSVYWVDMARQVRGQVLNIKQQEFVLAARTIGASGKRIMLKHLIPNAMSTIIVTLTMNIPSAIFTESFLSFIGLGISAPAASWGTLASDALGGLRSYPYQLLLPSLCICLTVLGFNFLGDGLRDALDPKLRK</sequence>
<gene>
    <name evidence="9" type="ORF">A8806_12912</name>
</gene>
<dbReference type="Proteomes" id="UP000245845">
    <property type="component" value="Unassembled WGS sequence"/>
</dbReference>
<dbReference type="EMBL" id="QGDL01000029">
    <property type="protein sequence ID" value="PWJ17071.1"/>
    <property type="molecule type" value="Genomic_DNA"/>
</dbReference>
<dbReference type="SUPFAM" id="SSF161098">
    <property type="entry name" value="MetI-like"/>
    <property type="match status" value="1"/>
</dbReference>
<dbReference type="InterPro" id="IPR000515">
    <property type="entry name" value="MetI-like"/>
</dbReference>
<dbReference type="GO" id="GO:0005886">
    <property type="term" value="C:plasma membrane"/>
    <property type="evidence" value="ECO:0007669"/>
    <property type="project" value="UniProtKB-SubCell"/>
</dbReference>
<evidence type="ECO:0000256" key="5">
    <source>
        <dbReference type="ARBA" id="ARBA00022989"/>
    </source>
</evidence>
<dbReference type="AlphaFoldDB" id="A0A2Y9BMK0"/>
<dbReference type="RefSeq" id="WP_109734029.1">
    <property type="nucleotide sequence ID" value="NZ_BAAACK010000017.1"/>
</dbReference>
<comment type="subcellular location">
    <subcellularLocation>
        <location evidence="1 7">Cell membrane</location>
        <topology evidence="1 7">Multi-pass membrane protein</topology>
    </subcellularLocation>
</comment>
<feature type="transmembrane region" description="Helical" evidence="7">
    <location>
        <begin position="344"/>
        <end position="362"/>
    </location>
</feature>
<evidence type="ECO:0000256" key="6">
    <source>
        <dbReference type="ARBA" id="ARBA00023136"/>
    </source>
</evidence>
<dbReference type="InterPro" id="IPR050366">
    <property type="entry name" value="BP-dependent_transpt_permease"/>
</dbReference>
<dbReference type="PANTHER" id="PTHR43386">
    <property type="entry name" value="OLIGOPEPTIDE TRANSPORT SYSTEM PERMEASE PROTEIN APPC"/>
    <property type="match status" value="1"/>
</dbReference>
<dbReference type="GO" id="GO:0055085">
    <property type="term" value="P:transmembrane transport"/>
    <property type="evidence" value="ECO:0007669"/>
    <property type="project" value="InterPro"/>
</dbReference>
<name>A0A2Y9BMK0_9FIRM</name>
<dbReference type="Pfam" id="PF00528">
    <property type="entry name" value="BPD_transp_1"/>
    <property type="match status" value="1"/>
</dbReference>
<evidence type="ECO:0000256" key="7">
    <source>
        <dbReference type="RuleBase" id="RU363032"/>
    </source>
</evidence>
<accession>A0A2Y9BMK0</accession>
<keyword evidence="3" id="KW-1003">Cell membrane</keyword>
<evidence type="ECO:0000256" key="2">
    <source>
        <dbReference type="ARBA" id="ARBA00022448"/>
    </source>
</evidence>
<dbReference type="CDD" id="cd06261">
    <property type="entry name" value="TM_PBP2"/>
    <property type="match status" value="1"/>
</dbReference>
<organism evidence="9 10">
    <name type="scientific">Faecalicatena orotica</name>
    <dbReference type="NCBI Taxonomy" id="1544"/>
    <lineage>
        <taxon>Bacteria</taxon>
        <taxon>Bacillati</taxon>
        <taxon>Bacillota</taxon>
        <taxon>Clostridia</taxon>
        <taxon>Lachnospirales</taxon>
        <taxon>Lachnospiraceae</taxon>
        <taxon>Faecalicatena</taxon>
    </lineage>
</organism>
<feature type="transmembrane region" description="Helical" evidence="7">
    <location>
        <begin position="46"/>
        <end position="67"/>
    </location>
</feature>
<protein>
    <submittedName>
        <fullName evidence="9">Oligopeptide transport system permease protein</fullName>
    </submittedName>
</protein>
<dbReference type="Pfam" id="PF12911">
    <property type="entry name" value="OppC_N"/>
    <property type="match status" value="1"/>
</dbReference>
<keyword evidence="5 7" id="KW-1133">Transmembrane helix</keyword>